<dbReference type="GO" id="GO:0005524">
    <property type="term" value="F:ATP binding"/>
    <property type="evidence" value="ECO:0007669"/>
    <property type="project" value="InterPro"/>
</dbReference>
<name>A0A0R1EXJ1_9LACO</name>
<dbReference type="InterPro" id="IPR027417">
    <property type="entry name" value="P-loop_NTPase"/>
</dbReference>
<dbReference type="PANTHER" id="PTHR30153:SF2">
    <property type="entry name" value="REPLICATIVE DNA HELICASE"/>
    <property type="match status" value="1"/>
</dbReference>
<dbReference type="GO" id="GO:0006260">
    <property type="term" value="P:DNA replication"/>
    <property type="evidence" value="ECO:0007669"/>
    <property type="project" value="InterPro"/>
</dbReference>
<evidence type="ECO:0000313" key="3">
    <source>
        <dbReference type="Proteomes" id="UP000051181"/>
    </source>
</evidence>
<dbReference type="InterPro" id="IPR007694">
    <property type="entry name" value="DNA_helicase_DnaB-like_C"/>
</dbReference>
<dbReference type="PATRIC" id="fig|913848.6.peg.2631"/>
<dbReference type="Gene3D" id="3.40.50.300">
    <property type="entry name" value="P-loop containing nucleotide triphosphate hydrolases"/>
    <property type="match status" value="1"/>
</dbReference>
<accession>A0A0R1EXJ1</accession>
<dbReference type="GO" id="GO:0005829">
    <property type="term" value="C:cytosol"/>
    <property type="evidence" value="ECO:0007669"/>
    <property type="project" value="TreeGrafter"/>
</dbReference>
<keyword evidence="2" id="KW-0378">Hydrolase</keyword>
<sequence length="443" mass="49560">MPLDTKVVHYLLHHPEMMQTVSIDAEWFGVKSCREFIQFMVAEPGPYRNWVEIQRRFNAAYPLAFAADEWQTFERPFDDEAIFQDSLQALHFWYAQGKLQVAAQAYFALPSADNLAELQVQSAQLAALNQPKLPTRSMSEHGAELLQALAQPQANGIKTFSNVDAVFNGGLRGGVLWTIGARPGIGKSAFAVNLIQRALSHDAALTVDLFSLEMTATDNYQRTVAYSTGVAVGKFANPFQLSAAEKQQVQAAVGQLDQQRLQLHDKLLVLPQIVKVIRDHALHAPAGQYVAVIDYLQIISLDRVAARHDRRQEIEIITRELKLLTNELDIPIILFSQLNRELEKRVDRTPQLADLRESGSIEQDSNVVSFLYPASLSEERKATRHLNLIFRKNRSGRLAELAFSFVPGQMRFTPQLVQEQAVAVGDGGHLPMQTDVVPADVRS</sequence>
<organism evidence="2 3">
    <name type="scientific">Loigolactobacillus coryniformis subsp. coryniformis KCTC 3167 = DSM 20001</name>
    <dbReference type="NCBI Taxonomy" id="913848"/>
    <lineage>
        <taxon>Bacteria</taxon>
        <taxon>Bacillati</taxon>
        <taxon>Bacillota</taxon>
        <taxon>Bacilli</taxon>
        <taxon>Lactobacillales</taxon>
        <taxon>Lactobacillaceae</taxon>
        <taxon>Loigolactobacillus</taxon>
    </lineage>
</organism>
<proteinExistence type="predicted"/>
<keyword evidence="2" id="KW-0547">Nucleotide-binding</keyword>
<keyword evidence="2" id="KW-0347">Helicase</keyword>
<gene>
    <name evidence="2" type="ORF">FD22_GL002582</name>
</gene>
<reference evidence="2 3" key="1">
    <citation type="journal article" date="2015" name="Genome Announc.">
        <title>Expanding the biotechnology potential of lactobacilli through comparative genomics of 213 strains and associated genera.</title>
        <authorList>
            <person name="Sun Z."/>
            <person name="Harris H.M."/>
            <person name="McCann A."/>
            <person name="Guo C."/>
            <person name="Argimon S."/>
            <person name="Zhang W."/>
            <person name="Yang X."/>
            <person name="Jeffery I.B."/>
            <person name="Cooney J.C."/>
            <person name="Kagawa T.F."/>
            <person name="Liu W."/>
            <person name="Song Y."/>
            <person name="Salvetti E."/>
            <person name="Wrobel A."/>
            <person name="Rasinkangas P."/>
            <person name="Parkhill J."/>
            <person name="Rea M.C."/>
            <person name="O'Sullivan O."/>
            <person name="Ritari J."/>
            <person name="Douillard F.P."/>
            <person name="Paul Ross R."/>
            <person name="Yang R."/>
            <person name="Briner A.E."/>
            <person name="Felis G.E."/>
            <person name="de Vos W.M."/>
            <person name="Barrangou R."/>
            <person name="Klaenhammer T.R."/>
            <person name="Caufield P.W."/>
            <person name="Cui Y."/>
            <person name="Zhang H."/>
            <person name="O'Toole P.W."/>
        </authorList>
    </citation>
    <scope>NUCLEOTIDE SEQUENCE [LARGE SCALE GENOMIC DNA]</scope>
    <source>
        <strain evidence="2 3">DSM 20001</strain>
    </source>
</reference>
<dbReference type="eggNOG" id="COG0305">
    <property type="taxonomic scope" value="Bacteria"/>
</dbReference>
<protein>
    <submittedName>
        <fullName evidence="2">Replicative DNA helicase</fullName>
    </submittedName>
</protein>
<dbReference type="AlphaFoldDB" id="A0A0R1EXJ1"/>
<dbReference type="Pfam" id="PF03796">
    <property type="entry name" value="DnaB_C"/>
    <property type="match status" value="1"/>
</dbReference>
<evidence type="ECO:0000259" key="1">
    <source>
        <dbReference type="PROSITE" id="PS51199"/>
    </source>
</evidence>
<dbReference type="GO" id="GO:0003678">
    <property type="term" value="F:DNA helicase activity"/>
    <property type="evidence" value="ECO:0007669"/>
    <property type="project" value="InterPro"/>
</dbReference>
<dbReference type="EMBL" id="AZCN01000095">
    <property type="protein sequence ID" value="KRK14229.1"/>
    <property type="molecule type" value="Genomic_DNA"/>
</dbReference>
<dbReference type="PROSITE" id="PS51199">
    <property type="entry name" value="SF4_HELICASE"/>
    <property type="match status" value="1"/>
</dbReference>
<dbReference type="RefSeq" id="WP_010010395.1">
    <property type="nucleotide sequence ID" value="NZ_AZCN01000095.1"/>
</dbReference>
<dbReference type="GeneID" id="65918366"/>
<dbReference type="SUPFAM" id="SSF52540">
    <property type="entry name" value="P-loop containing nucleoside triphosphate hydrolases"/>
    <property type="match status" value="1"/>
</dbReference>
<comment type="caution">
    <text evidence="2">The sequence shown here is derived from an EMBL/GenBank/DDBJ whole genome shotgun (WGS) entry which is preliminary data.</text>
</comment>
<dbReference type="Proteomes" id="UP000051181">
    <property type="component" value="Unassembled WGS sequence"/>
</dbReference>
<feature type="domain" description="SF4 helicase" evidence="1">
    <location>
        <begin position="150"/>
        <end position="419"/>
    </location>
</feature>
<evidence type="ECO:0000313" key="2">
    <source>
        <dbReference type="EMBL" id="KRK14229.1"/>
    </source>
</evidence>
<dbReference type="PANTHER" id="PTHR30153">
    <property type="entry name" value="REPLICATIVE DNA HELICASE DNAB"/>
    <property type="match status" value="1"/>
</dbReference>
<keyword evidence="2" id="KW-0067">ATP-binding</keyword>